<feature type="domain" description="C2H2-type" evidence="2">
    <location>
        <begin position="260"/>
        <end position="282"/>
    </location>
</feature>
<dbReference type="PANTHER" id="PTHR47068:SF3">
    <property type="entry name" value="ZINC FINGER PROTEIN ZAT1-LIKE"/>
    <property type="match status" value="1"/>
</dbReference>
<keyword evidence="1" id="KW-0863">Zinc-finger</keyword>
<feature type="domain" description="C2H2-type" evidence="2">
    <location>
        <begin position="177"/>
        <end position="204"/>
    </location>
</feature>
<protein>
    <submittedName>
        <fullName evidence="3">Zinc finger protein zat3</fullName>
    </submittedName>
</protein>
<dbReference type="GO" id="GO:0008270">
    <property type="term" value="F:zinc ion binding"/>
    <property type="evidence" value="ECO:0007669"/>
    <property type="project" value="UniProtKB-KW"/>
</dbReference>
<proteinExistence type="predicted"/>
<keyword evidence="1" id="KW-0479">Metal-binding</keyword>
<comment type="caution">
    <text evidence="3">The sequence shown here is derived from an EMBL/GenBank/DDBJ whole genome shotgun (WGS) entry which is preliminary data.</text>
</comment>
<dbReference type="PROSITE" id="PS00028">
    <property type="entry name" value="ZINC_FINGER_C2H2_1"/>
    <property type="match status" value="3"/>
</dbReference>
<dbReference type="InterPro" id="IPR013087">
    <property type="entry name" value="Znf_C2H2_type"/>
</dbReference>
<keyword evidence="1" id="KW-0862">Zinc</keyword>
<dbReference type="SUPFAM" id="SSF57667">
    <property type="entry name" value="beta-beta-alpha zinc fingers"/>
    <property type="match status" value="2"/>
</dbReference>
<gene>
    <name evidence="3" type="ORF">POM88_024983</name>
</gene>
<dbReference type="Pfam" id="PF13912">
    <property type="entry name" value="zf-C2H2_6"/>
    <property type="match status" value="3"/>
</dbReference>
<sequence length="404" mass="45147">MAMVVEESNHKESTSSILHYCKICNRGFSCGGALGGHMRAHNIAEVIDRIHGEQQPATSKADFGHESQGDKHSYYLRRTSNRFVSFRSSPRGDYYGKSSFDDEKMSVFSSLEGEGGGANRGYILDYLRAKEFQSFDEFRISREEEDLANFLVTLSANNSCNEEDYYNKSKEVAKGLFQCKACKKVFNSHQALGGHRASHKKVKGCYAARFDHLTSADTDIANEDSSSHDEFSTPLELNITTNNLNNHVLSHANSGKSKMHECSICHRTFSSGQALGGHKRCHWLQSDGAYMPSFHDHFQNYSAQSFQNVGVMSSTMLDLNLPPTLDNTKRNSAKINMNIEDNDEKQICQKGNLETAMSLSLHDYSLGEKEREKKVAKLSTVNKEMELDQVSSPWLQVGLASTTG</sequence>
<evidence type="ECO:0000313" key="3">
    <source>
        <dbReference type="EMBL" id="KAK1378239.1"/>
    </source>
</evidence>
<evidence type="ECO:0000313" key="4">
    <source>
        <dbReference type="Proteomes" id="UP001237642"/>
    </source>
</evidence>
<accession>A0AAD8I4F1</accession>
<name>A0AAD8I4F1_9APIA</name>
<dbReference type="Proteomes" id="UP001237642">
    <property type="component" value="Unassembled WGS sequence"/>
</dbReference>
<dbReference type="AlphaFoldDB" id="A0AAD8I4F1"/>
<keyword evidence="4" id="KW-1185">Reference proteome</keyword>
<organism evidence="3 4">
    <name type="scientific">Heracleum sosnowskyi</name>
    <dbReference type="NCBI Taxonomy" id="360622"/>
    <lineage>
        <taxon>Eukaryota</taxon>
        <taxon>Viridiplantae</taxon>
        <taxon>Streptophyta</taxon>
        <taxon>Embryophyta</taxon>
        <taxon>Tracheophyta</taxon>
        <taxon>Spermatophyta</taxon>
        <taxon>Magnoliopsida</taxon>
        <taxon>eudicotyledons</taxon>
        <taxon>Gunneridae</taxon>
        <taxon>Pentapetalae</taxon>
        <taxon>asterids</taxon>
        <taxon>campanulids</taxon>
        <taxon>Apiales</taxon>
        <taxon>Apiaceae</taxon>
        <taxon>Apioideae</taxon>
        <taxon>apioid superclade</taxon>
        <taxon>Tordylieae</taxon>
        <taxon>Tordyliinae</taxon>
        <taxon>Heracleum</taxon>
    </lineage>
</organism>
<feature type="domain" description="C2H2-type" evidence="2">
    <location>
        <begin position="19"/>
        <end position="41"/>
    </location>
</feature>
<evidence type="ECO:0000256" key="1">
    <source>
        <dbReference type="PROSITE-ProRule" id="PRU00042"/>
    </source>
</evidence>
<dbReference type="SMART" id="SM00355">
    <property type="entry name" value="ZnF_C2H2"/>
    <property type="match status" value="3"/>
</dbReference>
<reference evidence="3" key="2">
    <citation type="submission" date="2023-05" db="EMBL/GenBank/DDBJ databases">
        <authorList>
            <person name="Schelkunov M.I."/>
        </authorList>
    </citation>
    <scope>NUCLEOTIDE SEQUENCE</scope>
    <source>
        <strain evidence="3">Hsosn_3</strain>
        <tissue evidence="3">Leaf</tissue>
    </source>
</reference>
<dbReference type="InterPro" id="IPR036236">
    <property type="entry name" value="Znf_C2H2_sf"/>
</dbReference>
<dbReference type="Gene3D" id="3.30.160.60">
    <property type="entry name" value="Classic Zinc Finger"/>
    <property type="match status" value="1"/>
</dbReference>
<dbReference type="EMBL" id="JAUIZM010000006">
    <property type="protein sequence ID" value="KAK1378239.1"/>
    <property type="molecule type" value="Genomic_DNA"/>
</dbReference>
<reference evidence="3" key="1">
    <citation type="submission" date="2023-02" db="EMBL/GenBank/DDBJ databases">
        <title>Genome of toxic invasive species Heracleum sosnowskyi carries increased number of genes despite the absence of recent whole-genome duplications.</title>
        <authorList>
            <person name="Schelkunov M."/>
            <person name="Shtratnikova V."/>
            <person name="Makarenko M."/>
            <person name="Klepikova A."/>
            <person name="Omelchenko D."/>
            <person name="Novikova G."/>
            <person name="Obukhova E."/>
            <person name="Bogdanov V."/>
            <person name="Penin A."/>
            <person name="Logacheva M."/>
        </authorList>
    </citation>
    <scope>NUCLEOTIDE SEQUENCE</scope>
    <source>
        <strain evidence="3">Hsosn_3</strain>
        <tissue evidence="3">Leaf</tissue>
    </source>
</reference>
<dbReference type="PANTHER" id="PTHR47068">
    <property type="entry name" value="OS02G0659100 PROTEIN"/>
    <property type="match status" value="1"/>
</dbReference>
<dbReference type="PROSITE" id="PS50157">
    <property type="entry name" value="ZINC_FINGER_C2H2_2"/>
    <property type="match status" value="3"/>
</dbReference>
<evidence type="ECO:0000259" key="2">
    <source>
        <dbReference type="PROSITE" id="PS50157"/>
    </source>
</evidence>